<organism evidence="1 2">
    <name type="scientific">Platanthera zijinensis</name>
    <dbReference type="NCBI Taxonomy" id="2320716"/>
    <lineage>
        <taxon>Eukaryota</taxon>
        <taxon>Viridiplantae</taxon>
        <taxon>Streptophyta</taxon>
        <taxon>Embryophyta</taxon>
        <taxon>Tracheophyta</taxon>
        <taxon>Spermatophyta</taxon>
        <taxon>Magnoliopsida</taxon>
        <taxon>Liliopsida</taxon>
        <taxon>Asparagales</taxon>
        <taxon>Orchidaceae</taxon>
        <taxon>Orchidoideae</taxon>
        <taxon>Orchideae</taxon>
        <taxon>Orchidinae</taxon>
        <taxon>Platanthera</taxon>
    </lineage>
</organism>
<evidence type="ECO:0000313" key="2">
    <source>
        <dbReference type="Proteomes" id="UP001418222"/>
    </source>
</evidence>
<gene>
    <name evidence="1" type="ORF">KSP39_PZI020876</name>
</gene>
<dbReference type="EMBL" id="JBBWWQ010000018">
    <property type="protein sequence ID" value="KAK8921695.1"/>
    <property type="molecule type" value="Genomic_DNA"/>
</dbReference>
<protein>
    <submittedName>
        <fullName evidence="1">Uncharacterized protein</fullName>
    </submittedName>
</protein>
<name>A0AAP0B0F8_9ASPA</name>
<dbReference type="Proteomes" id="UP001418222">
    <property type="component" value="Unassembled WGS sequence"/>
</dbReference>
<evidence type="ECO:0000313" key="1">
    <source>
        <dbReference type="EMBL" id="KAK8921695.1"/>
    </source>
</evidence>
<keyword evidence="2" id="KW-1185">Reference proteome</keyword>
<sequence length="137" mass="15584">MPSFLSPKPRSFLQPAAEAVLVPEPNWFPSYVRKLVRRILYQNPMKHEVDVTESILQGVDQIRKIAVKPLNRNDFDQRTFWKVKPVPHSSPNPVQTSTQVINLQQQPSNLHQNPQRGAPEEEGMGGKNVLVVEDVIV</sequence>
<accession>A0AAP0B0F8</accession>
<dbReference type="AlphaFoldDB" id="A0AAP0B0F8"/>
<proteinExistence type="predicted"/>
<comment type="caution">
    <text evidence="1">The sequence shown here is derived from an EMBL/GenBank/DDBJ whole genome shotgun (WGS) entry which is preliminary data.</text>
</comment>
<reference evidence="1 2" key="1">
    <citation type="journal article" date="2022" name="Nat. Plants">
        <title>Genomes of leafy and leafless Platanthera orchids illuminate the evolution of mycoheterotrophy.</title>
        <authorList>
            <person name="Li M.H."/>
            <person name="Liu K.W."/>
            <person name="Li Z."/>
            <person name="Lu H.C."/>
            <person name="Ye Q.L."/>
            <person name="Zhang D."/>
            <person name="Wang J.Y."/>
            <person name="Li Y.F."/>
            <person name="Zhong Z.M."/>
            <person name="Liu X."/>
            <person name="Yu X."/>
            <person name="Liu D.K."/>
            <person name="Tu X.D."/>
            <person name="Liu B."/>
            <person name="Hao Y."/>
            <person name="Liao X.Y."/>
            <person name="Jiang Y.T."/>
            <person name="Sun W.H."/>
            <person name="Chen J."/>
            <person name="Chen Y.Q."/>
            <person name="Ai Y."/>
            <person name="Zhai J.W."/>
            <person name="Wu S.S."/>
            <person name="Zhou Z."/>
            <person name="Hsiao Y.Y."/>
            <person name="Wu W.L."/>
            <person name="Chen Y.Y."/>
            <person name="Lin Y.F."/>
            <person name="Hsu J.L."/>
            <person name="Li C.Y."/>
            <person name="Wang Z.W."/>
            <person name="Zhao X."/>
            <person name="Zhong W.Y."/>
            <person name="Ma X.K."/>
            <person name="Ma L."/>
            <person name="Huang J."/>
            <person name="Chen G.Z."/>
            <person name="Huang M.Z."/>
            <person name="Huang L."/>
            <person name="Peng D.H."/>
            <person name="Luo Y.B."/>
            <person name="Zou S.Q."/>
            <person name="Chen S.P."/>
            <person name="Lan S."/>
            <person name="Tsai W.C."/>
            <person name="Van de Peer Y."/>
            <person name="Liu Z.J."/>
        </authorList>
    </citation>
    <scope>NUCLEOTIDE SEQUENCE [LARGE SCALE GENOMIC DNA]</scope>
    <source>
        <strain evidence="1">Lor287</strain>
    </source>
</reference>